<dbReference type="AlphaFoldDB" id="A0A413SY18"/>
<dbReference type="InterPro" id="IPR049676">
    <property type="entry name" value="QatC"/>
</dbReference>
<dbReference type="GeneID" id="78404687"/>
<reference evidence="1 2" key="1">
    <citation type="submission" date="2018-08" db="EMBL/GenBank/DDBJ databases">
        <title>A genome reference for cultivated species of the human gut microbiota.</title>
        <authorList>
            <person name="Zou Y."/>
            <person name="Xue W."/>
            <person name="Luo G."/>
        </authorList>
    </citation>
    <scope>NUCLEOTIDE SEQUENCE [LARGE SCALE GENOMIC DNA]</scope>
    <source>
        <strain evidence="1 2">AM42-38</strain>
    </source>
</reference>
<protein>
    <submittedName>
        <fullName evidence="1">Uncharacterized protein</fullName>
    </submittedName>
</protein>
<organism evidence="1 2">
    <name type="scientific">Phocaeicola coprophilus</name>
    <dbReference type="NCBI Taxonomy" id="387090"/>
    <lineage>
        <taxon>Bacteria</taxon>
        <taxon>Pseudomonadati</taxon>
        <taxon>Bacteroidota</taxon>
        <taxon>Bacteroidia</taxon>
        <taxon>Bacteroidales</taxon>
        <taxon>Bacteroidaceae</taxon>
        <taxon>Phocaeicola</taxon>
    </lineage>
</organism>
<sequence length="473" mass="53886">METRININYTPSGTQEVFGFFTISFQGNDGRVRSVDTKFNPKQLWEFSRDTSSVAFDLLVLSMIVYNVDRAVHRMSNSDDGWKRNLVLLNVPAINLNEMNKGRESFNRAISFLTGDSWDIHFVQADLYSFNPTKKVKEYNTSSFEKVALFSGGLDSLIGFIDEANTLSLNKKILLVSHMELGKEHSDQNSILGYCRENNIFANKYDQVLLNAGIKPRSWNIKGTPTESTFRSRSLLFFSAGIYIANKISPQCKLIVPENGTISINIPLDSGRRSSCSTRTTHPTFVKRIQEALLAIGIANPICNPYRLKSKRDMVLECSQDKTKKEILNSLVDLSCSCAKRGHNIFWDKSGTEIHDAKIKHCGMCLPCLYRRVSLDAINRDNEALLGTDVFHGIKFNPNNRNQKRNRDFNALLYFLKNRMNEHTIRQELFFNGITDKRELDEYTSLALHSYVQVLEWLKKKASIDTLLKAGIC</sequence>
<dbReference type="RefSeq" id="WP_008139688.1">
    <property type="nucleotide sequence ID" value="NZ_CABJGD010000023.1"/>
</dbReference>
<dbReference type="NCBIfam" id="NF041925">
    <property type="entry name" value="QatC"/>
    <property type="match status" value="1"/>
</dbReference>
<evidence type="ECO:0000313" key="2">
    <source>
        <dbReference type="Proteomes" id="UP000283855"/>
    </source>
</evidence>
<gene>
    <name evidence="1" type="ORF">DW921_10565</name>
</gene>
<proteinExistence type="predicted"/>
<evidence type="ECO:0000313" key="1">
    <source>
        <dbReference type="EMBL" id="RHA74487.1"/>
    </source>
</evidence>
<dbReference type="InterPro" id="IPR014729">
    <property type="entry name" value="Rossmann-like_a/b/a_fold"/>
</dbReference>
<dbReference type="EMBL" id="QSFT01000023">
    <property type="protein sequence ID" value="RHA74487.1"/>
    <property type="molecule type" value="Genomic_DNA"/>
</dbReference>
<name>A0A413SY18_9BACT</name>
<comment type="caution">
    <text evidence="1">The sequence shown here is derived from an EMBL/GenBank/DDBJ whole genome shotgun (WGS) entry which is preliminary data.</text>
</comment>
<dbReference type="Gene3D" id="3.40.50.620">
    <property type="entry name" value="HUPs"/>
    <property type="match status" value="1"/>
</dbReference>
<accession>A0A413SY18</accession>
<dbReference type="Proteomes" id="UP000283855">
    <property type="component" value="Unassembled WGS sequence"/>
</dbReference>